<reference evidence="2 3" key="1">
    <citation type="journal article" date="2020" name="bioRxiv">
        <title>Sequence and annotation of 42 cannabis genomes reveals extensive copy number variation in cannabinoid synthesis and pathogen resistance genes.</title>
        <authorList>
            <person name="Mckernan K.J."/>
            <person name="Helbert Y."/>
            <person name="Kane L.T."/>
            <person name="Ebling H."/>
            <person name="Zhang L."/>
            <person name="Liu B."/>
            <person name="Eaton Z."/>
            <person name="Mclaughlin S."/>
            <person name="Kingan S."/>
            <person name="Baybayan P."/>
            <person name="Concepcion G."/>
            <person name="Jordan M."/>
            <person name="Riva A."/>
            <person name="Barbazuk W."/>
            <person name="Harkins T."/>
        </authorList>
    </citation>
    <scope>NUCLEOTIDE SEQUENCE [LARGE SCALE GENOMIC DNA]</scope>
    <source>
        <strain evidence="3">cv. Jamaican Lion 4</strain>
        <tissue evidence="2">Leaf</tissue>
    </source>
</reference>
<accession>A0A7J6GNY3</accession>
<proteinExistence type="predicted"/>
<feature type="region of interest" description="Disordered" evidence="1">
    <location>
        <begin position="1"/>
        <end position="83"/>
    </location>
</feature>
<name>A0A7J6GNY3_CANSA</name>
<dbReference type="AlphaFoldDB" id="A0A7J6GNY3"/>
<organism evidence="2 3">
    <name type="scientific">Cannabis sativa</name>
    <name type="common">Hemp</name>
    <name type="synonym">Marijuana</name>
    <dbReference type="NCBI Taxonomy" id="3483"/>
    <lineage>
        <taxon>Eukaryota</taxon>
        <taxon>Viridiplantae</taxon>
        <taxon>Streptophyta</taxon>
        <taxon>Embryophyta</taxon>
        <taxon>Tracheophyta</taxon>
        <taxon>Spermatophyta</taxon>
        <taxon>Magnoliopsida</taxon>
        <taxon>eudicotyledons</taxon>
        <taxon>Gunneridae</taxon>
        <taxon>Pentapetalae</taxon>
        <taxon>rosids</taxon>
        <taxon>fabids</taxon>
        <taxon>Rosales</taxon>
        <taxon>Cannabaceae</taxon>
        <taxon>Cannabis</taxon>
    </lineage>
</organism>
<dbReference type="Proteomes" id="UP000525078">
    <property type="component" value="Unassembled WGS sequence"/>
</dbReference>
<feature type="compositionally biased region" description="Pro residues" evidence="1">
    <location>
        <begin position="45"/>
        <end position="64"/>
    </location>
</feature>
<evidence type="ECO:0000256" key="1">
    <source>
        <dbReference type="SAM" id="MobiDB-lite"/>
    </source>
</evidence>
<evidence type="ECO:0000313" key="3">
    <source>
        <dbReference type="Proteomes" id="UP000525078"/>
    </source>
</evidence>
<gene>
    <name evidence="2" type="ORF">F8388_003914</name>
</gene>
<dbReference type="EMBL" id="JAATIP010000047">
    <property type="protein sequence ID" value="KAF4384607.1"/>
    <property type="molecule type" value="Genomic_DNA"/>
</dbReference>
<comment type="caution">
    <text evidence="2">The sequence shown here is derived from an EMBL/GenBank/DDBJ whole genome shotgun (WGS) entry which is preliminary data.</text>
</comment>
<protein>
    <submittedName>
        <fullName evidence="2">Uncharacterized protein</fullName>
    </submittedName>
</protein>
<sequence length="105" mass="11574">MAQMTRFVAAGKAPIETTTSSHDLRPPIVPRDGSSSIGPMEPKIRFPPTPPHSTFLPQPPPPLNPYSSTQFPSIESRPPRMELPVFTGANPEGWSYRAELGNYFI</sequence>
<evidence type="ECO:0000313" key="2">
    <source>
        <dbReference type="EMBL" id="KAF4384607.1"/>
    </source>
</evidence>